<evidence type="ECO:0000256" key="2">
    <source>
        <dbReference type="ARBA" id="ARBA00022723"/>
    </source>
</evidence>
<dbReference type="EMBL" id="KZ308173">
    <property type="protein sequence ID" value="KAG8223778.1"/>
    <property type="molecule type" value="Genomic_DNA"/>
</dbReference>
<dbReference type="PROSITE" id="PS00125">
    <property type="entry name" value="SER_THR_PHOSPHATASE"/>
    <property type="match status" value="1"/>
</dbReference>
<dbReference type="EC" id="3.1.3.16" evidence="4"/>
<protein>
    <recommendedName>
        <fullName evidence="4">Serine/threonine-protein phosphatase</fullName>
        <ecNumber evidence="4">3.1.3.16</ecNumber>
    </recommendedName>
</protein>
<comment type="caution">
    <text evidence="7">The sequence shown here is derived from an EMBL/GenBank/DDBJ whole genome shotgun (WGS) entry which is preliminary data.</text>
</comment>
<proteinExistence type="inferred from homology"/>
<dbReference type="SUPFAM" id="SSF56300">
    <property type="entry name" value="Metallo-dependent phosphatases"/>
    <property type="match status" value="1"/>
</dbReference>
<dbReference type="PRINTS" id="PR00114">
    <property type="entry name" value="STPHPHTASE"/>
</dbReference>
<dbReference type="Proteomes" id="UP000792457">
    <property type="component" value="Unassembled WGS sequence"/>
</dbReference>
<organism evidence="7 8">
    <name type="scientific">Ladona fulva</name>
    <name type="common">Scarce chaser dragonfly</name>
    <name type="synonym">Libellula fulva</name>
    <dbReference type="NCBI Taxonomy" id="123851"/>
    <lineage>
        <taxon>Eukaryota</taxon>
        <taxon>Metazoa</taxon>
        <taxon>Ecdysozoa</taxon>
        <taxon>Arthropoda</taxon>
        <taxon>Hexapoda</taxon>
        <taxon>Insecta</taxon>
        <taxon>Pterygota</taxon>
        <taxon>Palaeoptera</taxon>
        <taxon>Odonata</taxon>
        <taxon>Epiprocta</taxon>
        <taxon>Anisoptera</taxon>
        <taxon>Libelluloidea</taxon>
        <taxon>Libellulidae</taxon>
        <taxon>Ladona</taxon>
    </lineage>
</organism>
<dbReference type="InterPro" id="IPR051134">
    <property type="entry name" value="PPP_phosphatase"/>
</dbReference>
<sequence>MDSQSKGKLQYVLELKTTFMNGLPSAENPYIFNGDFVDRGKRSIEVLVILLSCFLLFPGYVYLNRGNHEDHIINLRYGFVREMRSKYKQHADRLLVLIERLYRWLPLGTLIDNKVFVVHGGISDVTDLTVIRKAERQKNHGQGGSKTMDPDYAQQSYIILEFIF</sequence>
<keyword evidence="5" id="KW-1133">Transmembrane helix</keyword>
<comment type="cofactor">
    <cofactor evidence="1">
        <name>Mn(2+)</name>
        <dbReference type="ChEBI" id="CHEBI:29035"/>
    </cofactor>
</comment>
<evidence type="ECO:0000313" key="8">
    <source>
        <dbReference type="Proteomes" id="UP000792457"/>
    </source>
</evidence>
<dbReference type="Pfam" id="PF00149">
    <property type="entry name" value="Metallophos"/>
    <property type="match status" value="1"/>
</dbReference>
<evidence type="ECO:0000256" key="1">
    <source>
        <dbReference type="ARBA" id="ARBA00001936"/>
    </source>
</evidence>
<reference evidence="7" key="1">
    <citation type="submission" date="2013-04" db="EMBL/GenBank/DDBJ databases">
        <authorList>
            <person name="Qu J."/>
            <person name="Murali S.C."/>
            <person name="Bandaranaike D."/>
            <person name="Bellair M."/>
            <person name="Blankenburg K."/>
            <person name="Chao H."/>
            <person name="Dinh H."/>
            <person name="Doddapaneni H."/>
            <person name="Downs B."/>
            <person name="Dugan-Rocha S."/>
            <person name="Elkadiri S."/>
            <person name="Gnanaolivu R.D."/>
            <person name="Hernandez B."/>
            <person name="Javaid M."/>
            <person name="Jayaseelan J.C."/>
            <person name="Lee S."/>
            <person name="Li M."/>
            <person name="Ming W."/>
            <person name="Munidasa M."/>
            <person name="Muniz J."/>
            <person name="Nguyen L."/>
            <person name="Ongeri F."/>
            <person name="Osuji N."/>
            <person name="Pu L.-L."/>
            <person name="Puazo M."/>
            <person name="Qu C."/>
            <person name="Quiroz J."/>
            <person name="Raj R."/>
            <person name="Weissenberger G."/>
            <person name="Xin Y."/>
            <person name="Zou X."/>
            <person name="Han Y."/>
            <person name="Richards S."/>
            <person name="Worley K."/>
            <person name="Muzny D."/>
            <person name="Gibbs R."/>
        </authorList>
    </citation>
    <scope>NUCLEOTIDE SEQUENCE</scope>
    <source>
        <strain evidence="7">Sampled in the wild</strain>
    </source>
</reference>
<dbReference type="InterPro" id="IPR029052">
    <property type="entry name" value="Metallo-depent_PP-like"/>
</dbReference>
<keyword evidence="8" id="KW-1185">Reference proteome</keyword>
<dbReference type="InterPro" id="IPR006186">
    <property type="entry name" value="Ser/Thr-sp_prot-phosphatase"/>
</dbReference>
<accession>A0A8K0JWP3</accession>
<keyword evidence="5" id="KW-0812">Transmembrane</keyword>
<reference evidence="7" key="2">
    <citation type="submission" date="2017-10" db="EMBL/GenBank/DDBJ databases">
        <title>Ladona fulva Genome sequencing and assembly.</title>
        <authorList>
            <person name="Murali S."/>
            <person name="Richards S."/>
            <person name="Bandaranaike D."/>
            <person name="Bellair M."/>
            <person name="Blankenburg K."/>
            <person name="Chao H."/>
            <person name="Dinh H."/>
            <person name="Doddapaneni H."/>
            <person name="Dugan-Rocha S."/>
            <person name="Elkadiri S."/>
            <person name="Gnanaolivu R."/>
            <person name="Hernandez B."/>
            <person name="Skinner E."/>
            <person name="Javaid M."/>
            <person name="Lee S."/>
            <person name="Li M."/>
            <person name="Ming W."/>
            <person name="Munidasa M."/>
            <person name="Muniz J."/>
            <person name="Nguyen L."/>
            <person name="Hughes D."/>
            <person name="Osuji N."/>
            <person name="Pu L.-L."/>
            <person name="Puazo M."/>
            <person name="Qu C."/>
            <person name="Quiroz J."/>
            <person name="Raj R."/>
            <person name="Weissenberger G."/>
            <person name="Xin Y."/>
            <person name="Zou X."/>
            <person name="Han Y."/>
            <person name="Worley K."/>
            <person name="Muzny D."/>
            <person name="Gibbs R."/>
        </authorList>
    </citation>
    <scope>NUCLEOTIDE SEQUENCE</scope>
    <source>
        <strain evidence="7">Sampled in the wild</strain>
    </source>
</reference>
<dbReference type="SMART" id="SM00156">
    <property type="entry name" value="PP2Ac"/>
    <property type="match status" value="1"/>
</dbReference>
<comment type="similarity">
    <text evidence="4">Belongs to the PPP phosphatase family.</text>
</comment>
<name>A0A8K0JWP3_LADFU</name>
<feature type="domain" description="Serine/threonine specific protein phosphatases" evidence="6">
    <location>
        <begin position="64"/>
        <end position="69"/>
    </location>
</feature>
<evidence type="ECO:0000256" key="4">
    <source>
        <dbReference type="RuleBase" id="RU004273"/>
    </source>
</evidence>
<evidence type="ECO:0000259" key="6">
    <source>
        <dbReference type="PROSITE" id="PS00125"/>
    </source>
</evidence>
<evidence type="ECO:0000256" key="3">
    <source>
        <dbReference type="ARBA" id="ARBA00023211"/>
    </source>
</evidence>
<feature type="transmembrane region" description="Helical" evidence="5">
    <location>
        <begin position="46"/>
        <end position="63"/>
    </location>
</feature>
<evidence type="ECO:0000256" key="5">
    <source>
        <dbReference type="SAM" id="Phobius"/>
    </source>
</evidence>
<keyword evidence="4" id="KW-0378">Hydrolase</keyword>
<gene>
    <name evidence="7" type="ORF">J437_LFUL001498</name>
</gene>
<keyword evidence="5" id="KW-0472">Membrane</keyword>
<dbReference type="PANTHER" id="PTHR45668:SF3">
    <property type="entry name" value="SERINE_THREONINE-PROTEIN PHOSPHATASE RDGC"/>
    <property type="match status" value="1"/>
</dbReference>
<dbReference type="OrthoDB" id="442428at2759"/>
<dbReference type="AlphaFoldDB" id="A0A8K0JWP3"/>
<comment type="catalytic activity">
    <reaction evidence="4">
        <text>O-phospho-L-threonyl-[protein] + H2O = L-threonyl-[protein] + phosphate</text>
        <dbReference type="Rhea" id="RHEA:47004"/>
        <dbReference type="Rhea" id="RHEA-COMP:11060"/>
        <dbReference type="Rhea" id="RHEA-COMP:11605"/>
        <dbReference type="ChEBI" id="CHEBI:15377"/>
        <dbReference type="ChEBI" id="CHEBI:30013"/>
        <dbReference type="ChEBI" id="CHEBI:43474"/>
        <dbReference type="ChEBI" id="CHEBI:61977"/>
        <dbReference type="EC" id="3.1.3.16"/>
    </reaction>
</comment>
<dbReference type="InterPro" id="IPR004843">
    <property type="entry name" value="Calcineurin-like_PHP"/>
</dbReference>
<dbReference type="GO" id="GO:0046872">
    <property type="term" value="F:metal ion binding"/>
    <property type="evidence" value="ECO:0007669"/>
    <property type="project" value="UniProtKB-KW"/>
</dbReference>
<evidence type="ECO:0000313" key="7">
    <source>
        <dbReference type="EMBL" id="KAG8223778.1"/>
    </source>
</evidence>
<keyword evidence="2" id="KW-0479">Metal-binding</keyword>
<dbReference type="Gene3D" id="3.60.21.10">
    <property type="match status" value="1"/>
</dbReference>
<keyword evidence="3" id="KW-0464">Manganese</keyword>
<dbReference type="GO" id="GO:0004722">
    <property type="term" value="F:protein serine/threonine phosphatase activity"/>
    <property type="evidence" value="ECO:0007669"/>
    <property type="project" value="UniProtKB-EC"/>
</dbReference>
<dbReference type="PANTHER" id="PTHR45668">
    <property type="entry name" value="SERINE/THREONINE-PROTEIN PHOSPHATASE 5-RELATED"/>
    <property type="match status" value="1"/>
</dbReference>